<dbReference type="AlphaFoldDB" id="A0A2S5JD61"/>
<proteinExistence type="predicted"/>
<organism evidence="1 2">
    <name type="scientific">Albidovulum inexpectatum</name>
    <dbReference type="NCBI Taxonomy" id="196587"/>
    <lineage>
        <taxon>Bacteria</taxon>
        <taxon>Pseudomonadati</taxon>
        <taxon>Pseudomonadota</taxon>
        <taxon>Alphaproteobacteria</taxon>
        <taxon>Rhodobacterales</taxon>
        <taxon>Paracoccaceae</taxon>
        <taxon>Albidovulum</taxon>
    </lineage>
</organism>
<protein>
    <submittedName>
        <fullName evidence="1">Uncharacterized protein</fullName>
    </submittedName>
</protein>
<name>A0A2S5JD61_9RHOB</name>
<sequence length="280" mass="32074">MGGIAFEFDPKEGLGDGFLTPVYFDNEVLVKHLYSPTIAVEFASETYGTVYWPERCMSFGINSKGAVIAWLGDLKELPVAEQHHWREHNIPAQNDMRSEFFDAQINAQFTVPPVGIQVINALEEWTTAFARKNGTELYKPKAFEDRIEAVRRYRRIIINSEDDFIRFVSELNEIINENVNNDQIRKFLKANNVTPKDGFKGNKLLEMTYRDVLGDTKNLIAPFFWLYDLRLWADHDMGDDKLKGVATKLGIADLKDFEAIFTKLLEHLRDTLAALKAAYG</sequence>
<evidence type="ECO:0000313" key="1">
    <source>
        <dbReference type="EMBL" id="PPB79417.1"/>
    </source>
</evidence>
<evidence type="ECO:0000313" key="2">
    <source>
        <dbReference type="Proteomes" id="UP000239736"/>
    </source>
</evidence>
<comment type="caution">
    <text evidence="1">The sequence shown here is derived from an EMBL/GenBank/DDBJ whole genome shotgun (WGS) entry which is preliminary data.</text>
</comment>
<gene>
    <name evidence="1" type="ORF">LV82_02896</name>
</gene>
<dbReference type="RefSeq" id="WP_104072851.1">
    <property type="nucleotide sequence ID" value="NZ_PRDS01000015.1"/>
</dbReference>
<reference evidence="1 2" key="1">
    <citation type="submission" date="2018-01" db="EMBL/GenBank/DDBJ databases">
        <title>Genomic Encyclopedia of Archaeal and Bacterial Type Strains, Phase II (KMG-II): from individual species to whole genera.</title>
        <authorList>
            <person name="Goeker M."/>
        </authorList>
    </citation>
    <scope>NUCLEOTIDE SEQUENCE [LARGE SCALE GENOMIC DNA]</scope>
    <source>
        <strain evidence="1 2">DSM 12048</strain>
    </source>
</reference>
<dbReference type="Proteomes" id="UP000239736">
    <property type="component" value="Unassembled WGS sequence"/>
</dbReference>
<keyword evidence="2" id="KW-1185">Reference proteome</keyword>
<accession>A0A2S5JD61</accession>
<dbReference type="OrthoDB" id="1550479at2"/>
<dbReference type="EMBL" id="PRDS01000015">
    <property type="protein sequence ID" value="PPB79417.1"/>
    <property type="molecule type" value="Genomic_DNA"/>
</dbReference>